<dbReference type="PANTHER" id="PTHR43214">
    <property type="entry name" value="TWO-COMPONENT RESPONSE REGULATOR"/>
    <property type="match status" value="1"/>
</dbReference>
<keyword evidence="1" id="KW-0238">DNA-binding</keyword>
<dbReference type="AlphaFoldDB" id="A0A455T209"/>
<dbReference type="InterPro" id="IPR001789">
    <property type="entry name" value="Sig_transdc_resp-reg_receiver"/>
</dbReference>
<evidence type="ECO:0000259" key="3">
    <source>
        <dbReference type="PROSITE" id="PS50110"/>
    </source>
</evidence>
<keyword evidence="2" id="KW-0597">Phosphoprotein</keyword>
<dbReference type="PROSITE" id="PS50110">
    <property type="entry name" value="RESPONSE_REGULATORY"/>
    <property type="match status" value="1"/>
</dbReference>
<dbReference type="SUPFAM" id="SSF52172">
    <property type="entry name" value="CheY-like"/>
    <property type="match status" value="1"/>
</dbReference>
<reference evidence="4" key="1">
    <citation type="submission" date="2018-12" db="EMBL/GenBank/DDBJ databases">
        <title>Novel natural products biosynthetic potential of the class Ktedonobacteria.</title>
        <authorList>
            <person name="Zheng Y."/>
            <person name="Saitou A."/>
            <person name="Wang C.M."/>
            <person name="Toyoda A."/>
            <person name="Minakuchi Y."/>
            <person name="Sekiguchi Y."/>
            <person name="Ueda K."/>
            <person name="Takano H."/>
            <person name="Sakai Y."/>
            <person name="Yokota A."/>
            <person name="Yabe S."/>
        </authorList>
    </citation>
    <scope>NUCLEOTIDE SEQUENCE</scope>
    <source>
        <strain evidence="4">A3-2</strain>
    </source>
</reference>
<dbReference type="SMART" id="SM00448">
    <property type="entry name" value="REC"/>
    <property type="match status" value="1"/>
</dbReference>
<dbReference type="GO" id="GO:0000160">
    <property type="term" value="P:phosphorelay signal transduction system"/>
    <property type="evidence" value="ECO:0007669"/>
    <property type="project" value="InterPro"/>
</dbReference>
<evidence type="ECO:0000256" key="1">
    <source>
        <dbReference type="ARBA" id="ARBA00023125"/>
    </source>
</evidence>
<dbReference type="InterPro" id="IPR058245">
    <property type="entry name" value="NreC/VraR/RcsB-like_REC"/>
</dbReference>
<gene>
    <name evidence="4" type="ORF">KTA_07040</name>
</gene>
<dbReference type="InterPro" id="IPR039420">
    <property type="entry name" value="WalR-like"/>
</dbReference>
<evidence type="ECO:0000256" key="2">
    <source>
        <dbReference type="PROSITE-ProRule" id="PRU00169"/>
    </source>
</evidence>
<dbReference type="GO" id="GO:0003677">
    <property type="term" value="F:DNA binding"/>
    <property type="evidence" value="ECO:0007669"/>
    <property type="project" value="UniProtKB-KW"/>
</dbReference>
<dbReference type="EMBL" id="AP019377">
    <property type="protein sequence ID" value="BBH92505.1"/>
    <property type="molecule type" value="Genomic_DNA"/>
</dbReference>
<proteinExistence type="predicted"/>
<dbReference type="GO" id="GO:0006355">
    <property type="term" value="P:regulation of DNA-templated transcription"/>
    <property type="evidence" value="ECO:0007669"/>
    <property type="project" value="InterPro"/>
</dbReference>
<feature type="modified residue" description="4-aspartylphosphate" evidence="2">
    <location>
        <position position="57"/>
    </location>
</feature>
<feature type="domain" description="Response regulatory" evidence="3">
    <location>
        <begin position="6"/>
        <end position="126"/>
    </location>
</feature>
<sequence length="264" mass="29721">MEAPIKLLLVDDHGPLRQALREGLEATGAVQVVGEAATGREAVARALELDMDVILMDVQLRDPAVGRKAMSGVAAAVAIRRERPRMPVVFYSIQDDDEYYREFRASGILTHYAYVRKSNYLLPSMLVPLLRDAISGRSFVDPEIEDRVQEVRSLDEQSPRALLEPNELRVAELLAQGMTNEQIAARLNLHDKRAVSRTNGRIYAAWGLSESAVDEKVARARATLIYTLNRMIIWDEQGVAYVQNRKGEWVPFYNEEHEGEKTSS</sequence>
<dbReference type="InterPro" id="IPR011006">
    <property type="entry name" value="CheY-like_superfamily"/>
</dbReference>
<dbReference type="PANTHER" id="PTHR43214:SF43">
    <property type="entry name" value="TWO-COMPONENT RESPONSE REGULATOR"/>
    <property type="match status" value="1"/>
</dbReference>
<dbReference type="Pfam" id="PF00072">
    <property type="entry name" value="Response_reg"/>
    <property type="match status" value="1"/>
</dbReference>
<dbReference type="CDD" id="cd17535">
    <property type="entry name" value="REC_NarL-like"/>
    <property type="match status" value="1"/>
</dbReference>
<name>A0A455T209_9CHLR</name>
<accession>A0A455T209</accession>
<dbReference type="SUPFAM" id="SSF46894">
    <property type="entry name" value="C-terminal effector domain of the bipartite response regulators"/>
    <property type="match status" value="1"/>
</dbReference>
<evidence type="ECO:0000313" key="4">
    <source>
        <dbReference type="EMBL" id="BBH92505.1"/>
    </source>
</evidence>
<dbReference type="Gene3D" id="3.40.50.2300">
    <property type="match status" value="1"/>
</dbReference>
<organism evidence="4">
    <name type="scientific">Thermogemmatispora argillosa</name>
    <dbReference type="NCBI Taxonomy" id="2045280"/>
    <lineage>
        <taxon>Bacteria</taxon>
        <taxon>Bacillati</taxon>
        <taxon>Chloroflexota</taxon>
        <taxon>Ktedonobacteria</taxon>
        <taxon>Thermogemmatisporales</taxon>
        <taxon>Thermogemmatisporaceae</taxon>
        <taxon>Thermogemmatispora</taxon>
    </lineage>
</organism>
<protein>
    <submittedName>
        <fullName evidence="4">Transcriptional regulator</fullName>
    </submittedName>
</protein>
<dbReference type="InterPro" id="IPR016032">
    <property type="entry name" value="Sig_transdc_resp-reg_C-effctor"/>
</dbReference>